<sequence length="656" mass="70957">MKKTLLLCFIHGFKGGEDTFGAKSEFAQHLAALISAALPKVDVRAVTYPKYETRGDLHECVSRFRDWLLERVIDIEVANGTPSPTIEPSVHTILIGHSMGGIVAAETVIALANEKPIPPSEDSTLGDWGDGDGINDGDRRAPSPEGLNHLMFPYVQGVLAFDTPFLGIAPGVVAHGAESHYNTATAALTQLSGLSTMFWGSGNKDQPPAGSKKPVAALPAPESDKSQNDKPNAPKGGGWGDWGKIAMLAGAAGAVAAGSAAAYMNRDHITTGWSWVSSHLEFVGCLARGEELKSRVRSMVRLNNELDIGFANLYTRLGKAAAPKQVSMVGTVLGNQRTFCNLPAKSAAGIWKEAVNDMATDEAGAHMAMFEAKENPGYMRLSEDAKDLIVTWSKNECSQNHQHHSYNTLIHPHSLGPRERTEQLTGRVNEDDISPQRSAVERTHGVSRGLDGAPDEPGLARDTERVQDEEGVVAQPVQGRGLPTRQRQGEVRVPDDLGHRPRHQHAAVGRAGAQLGEQVRDAPDDRVPAEDLHEGREEGRAYDAWRLIGGFGGGAMRSRQQLGVSSRSTLTPGERERPITTPPPPNQAPKLNRNLGIGFKLTKQRVQHLHAGERLRPLAELADGRVRELRAAGNVDARGAAQHRQPQDRRDRIVED</sequence>
<dbReference type="PANTHER" id="PTHR47842:SF1">
    <property type="entry name" value="DUF676 DOMAIN-CONTAINING PROTEIN"/>
    <property type="match status" value="1"/>
</dbReference>
<protein>
    <recommendedName>
        <fullName evidence="4">AB hydrolase-1 domain-containing protein</fullName>
    </recommendedName>
</protein>
<accession>A0A553HKZ5</accession>
<organism evidence="2 3">
    <name type="scientific">Xylaria flabelliformis</name>
    <dbReference type="NCBI Taxonomy" id="2512241"/>
    <lineage>
        <taxon>Eukaryota</taxon>
        <taxon>Fungi</taxon>
        <taxon>Dikarya</taxon>
        <taxon>Ascomycota</taxon>
        <taxon>Pezizomycotina</taxon>
        <taxon>Sordariomycetes</taxon>
        <taxon>Xylariomycetidae</taxon>
        <taxon>Xylariales</taxon>
        <taxon>Xylariaceae</taxon>
        <taxon>Xylaria</taxon>
    </lineage>
</organism>
<feature type="region of interest" description="Disordered" evidence="1">
    <location>
        <begin position="420"/>
        <end position="472"/>
    </location>
</feature>
<feature type="region of interest" description="Disordered" evidence="1">
    <location>
        <begin position="555"/>
        <end position="592"/>
    </location>
</feature>
<feature type="compositionally biased region" description="Polar residues" evidence="1">
    <location>
        <begin position="558"/>
        <end position="570"/>
    </location>
</feature>
<dbReference type="EMBL" id="VFLP01000083">
    <property type="protein sequence ID" value="TRX88621.1"/>
    <property type="molecule type" value="Genomic_DNA"/>
</dbReference>
<feature type="region of interest" description="Disordered" evidence="1">
    <location>
        <begin position="632"/>
        <end position="656"/>
    </location>
</feature>
<dbReference type="InterPro" id="IPR029058">
    <property type="entry name" value="AB_hydrolase_fold"/>
</dbReference>
<dbReference type="Gene3D" id="3.40.50.1820">
    <property type="entry name" value="alpha/beta hydrolase"/>
    <property type="match status" value="1"/>
</dbReference>
<feature type="compositionally biased region" description="Basic and acidic residues" evidence="1">
    <location>
        <begin position="458"/>
        <end position="468"/>
    </location>
</feature>
<evidence type="ECO:0000313" key="3">
    <source>
        <dbReference type="Proteomes" id="UP000319160"/>
    </source>
</evidence>
<keyword evidence="3" id="KW-1185">Reference proteome</keyword>
<feature type="compositionally biased region" description="Basic and acidic residues" evidence="1">
    <location>
        <begin position="518"/>
        <end position="535"/>
    </location>
</feature>
<evidence type="ECO:0008006" key="4">
    <source>
        <dbReference type="Google" id="ProtNLM"/>
    </source>
</evidence>
<feature type="compositionally biased region" description="Basic and acidic residues" evidence="1">
    <location>
        <begin position="645"/>
        <end position="656"/>
    </location>
</feature>
<evidence type="ECO:0000313" key="2">
    <source>
        <dbReference type="EMBL" id="TRX88621.1"/>
    </source>
</evidence>
<reference evidence="3" key="1">
    <citation type="submission" date="2019-06" db="EMBL/GenBank/DDBJ databases">
        <title>Draft genome sequence of the griseofulvin-producing fungus Xylaria cubensis strain G536.</title>
        <authorList>
            <person name="Mead M.E."/>
            <person name="Raja H.A."/>
            <person name="Steenwyk J.L."/>
            <person name="Knowles S.L."/>
            <person name="Oberlies N.H."/>
            <person name="Rokas A."/>
        </authorList>
    </citation>
    <scope>NUCLEOTIDE SEQUENCE [LARGE SCALE GENOMIC DNA]</scope>
    <source>
        <strain evidence="3">G536</strain>
    </source>
</reference>
<dbReference type="Proteomes" id="UP000319160">
    <property type="component" value="Unassembled WGS sequence"/>
</dbReference>
<dbReference type="STRING" id="2512241.A0A553HKZ5"/>
<dbReference type="SUPFAM" id="SSF53474">
    <property type="entry name" value="alpha/beta-Hydrolases"/>
    <property type="match status" value="1"/>
</dbReference>
<name>A0A553HKZ5_9PEZI</name>
<feature type="region of interest" description="Disordered" evidence="1">
    <location>
        <begin position="494"/>
        <end position="535"/>
    </location>
</feature>
<evidence type="ECO:0000256" key="1">
    <source>
        <dbReference type="SAM" id="MobiDB-lite"/>
    </source>
</evidence>
<proteinExistence type="predicted"/>
<dbReference type="OrthoDB" id="442243at2759"/>
<dbReference type="PANTHER" id="PTHR47842">
    <property type="entry name" value="EXPRESSED PROTEIN"/>
    <property type="match status" value="1"/>
</dbReference>
<feature type="region of interest" description="Disordered" evidence="1">
    <location>
        <begin position="199"/>
        <end position="236"/>
    </location>
</feature>
<dbReference type="AlphaFoldDB" id="A0A553HKZ5"/>
<gene>
    <name evidence="2" type="ORF">FHL15_010480</name>
</gene>
<feature type="region of interest" description="Disordered" evidence="1">
    <location>
        <begin position="119"/>
        <end position="142"/>
    </location>
</feature>
<comment type="caution">
    <text evidence="2">The sequence shown here is derived from an EMBL/GenBank/DDBJ whole genome shotgun (WGS) entry which is preliminary data.</text>
</comment>